<keyword evidence="4" id="KW-1185">Reference proteome</keyword>
<feature type="transmembrane region" description="Helical" evidence="2">
    <location>
        <begin position="27"/>
        <end position="51"/>
    </location>
</feature>
<dbReference type="OrthoDB" id="3039972at2759"/>
<gene>
    <name evidence="3" type="ORF">GYMLUDRAFT_40228</name>
</gene>
<evidence type="ECO:0000313" key="4">
    <source>
        <dbReference type="Proteomes" id="UP000053593"/>
    </source>
</evidence>
<keyword evidence="2" id="KW-0812">Transmembrane</keyword>
<dbReference type="EMBL" id="KN834762">
    <property type="protein sequence ID" value="KIK64007.1"/>
    <property type="molecule type" value="Genomic_DNA"/>
</dbReference>
<feature type="transmembrane region" description="Helical" evidence="2">
    <location>
        <begin position="189"/>
        <end position="207"/>
    </location>
</feature>
<feature type="transmembrane region" description="Helical" evidence="2">
    <location>
        <begin position="63"/>
        <end position="85"/>
    </location>
</feature>
<reference evidence="3 4" key="1">
    <citation type="submission" date="2014-04" db="EMBL/GenBank/DDBJ databases">
        <title>Evolutionary Origins and Diversification of the Mycorrhizal Mutualists.</title>
        <authorList>
            <consortium name="DOE Joint Genome Institute"/>
            <consortium name="Mycorrhizal Genomics Consortium"/>
            <person name="Kohler A."/>
            <person name="Kuo A."/>
            <person name="Nagy L.G."/>
            <person name="Floudas D."/>
            <person name="Copeland A."/>
            <person name="Barry K.W."/>
            <person name="Cichocki N."/>
            <person name="Veneault-Fourrey C."/>
            <person name="LaButti K."/>
            <person name="Lindquist E.A."/>
            <person name="Lipzen A."/>
            <person name="Lundell T."/>
            <person name="Morin E."/>
            <person name="Murat C."/>
            <person name="Riley R."/>
            <person name="Ohm R."/>
            <person name="Sun H."/>
            <person name="Tunlid A."/>
            <person name="Henrissat B."/>
            <person name="Grigoriev I.V."/>
            <person name="Hibbett D.S."/>
            <person name="Martin F."/>
        </authorList>
    </citation>
    <scope>NUCLEOTIDE SEQUENCE [LARGE SCALE GENOMIC DNA]</scope>
    <source>
        <strain evidence="3 4">FD-317 M1</strain>
    </source>
</reference>
<dbReference type="HOGENOM" id="CLU_060998_0_0_1"/>
<organism evidence="3 4">
    <name type="scientific">Collybiopsis luxurians FD-317 M1</name>
    <dbReference type="NCBI Taxonomy" id="944289"/>
    <lineage>
        <taxon>Eukaryota</taxon>
        <taxon>Fungi</taxon>
        <taxon>Dikarya</taxon>
        <taxon>Basidiomycota</taxon>
        <taxon>Agaricomycotina</taxon>
        <taxon>Agaricomycetes</taxon>
        <taxon>Agaricomycetidae</taxon>
        <taxon>Agaricales</taxon>
        <taxon>Marasmiineae</taxon>
        <taxon>Omphalotaceae</taxon>
        <taxon>Collybiopsis</taxon>
        <taxon>Collybiopsis luxurians</taxon>
    </lineage>
</organism>
<proteinExistence type="predicted"/>
<keyword evidence="2" id="KW-0472">Membrane</keyword>
<name>A0A0D0CW85_9AGAR</name>
<accession>A0A0D0CW85</accession>
<evidence type="ECO:0000256" key="1">
    <source>
        <dbReference type="SAM" id="MobiDB-lite"/>
    </source>
</evidence>
<evidence type="ECO:0000313" key="3">
    <source>
        <dbReference type="EMBL" id="KIK64007.1"/>
    </source>
</evidence>
<dbReference type="Proteomes" id="UP000053593">
    <property type="component" value="Unassembled WGS sequence"/>
</dbReference>
<feature type="compositionally biased region" description="Polar residues" evidence="1">
    <location>
        <begin position="312"/>
        <end position="325"/>
    </location>
</feature>
<feature type="transmembrane region" description="Helical" evidence="2">
    <location>
        <begin position="110"/>
        <end position="134"/>
    </location>
</feature>
<dbReference type="AlphaFoldDB" id="A0A0D0CW85"/>
<feature type="transmembrane region" description="Helical" evidence="2">
    <location>
        <begin position="155"/>
        <end position="177"/>
    </location>
</feature>
<feature type="region of interest" description="Disordered" evidence="1">
    <location>
        <begin position="217"/>
        <end position="238"/>
    </location>
</feature>
<protein>
    <submittedName>
        <fullName evidence="3">Uncharacterized protein</fullName>
    </submittedName>
</protein>
<evidence type="ECO:0000256" key="2">
    <source>
        <dbReference type="SAM" id="Phobius"/>
    </source>
</evidence>
<sequence>MKQMLLSLGQNWGNLDQKTIERENKQLDLICGTIVFLLYVLTNFLADLILIQRNSAIWHRRRLVVWLPLCVSIVNNAVAIIGVGFEASDISRYPTLSVPFNQYTKGDKIVLSYLIVNTCLNFGLTGCLAGRIWWIGRITESALRVQTLRKKYNSAVAITLESGILYPIALIVSIAVTFDRPTTPSMYPFLVQVVGIAPTLIIVRTVLGLSVEQTETDSSEDRNSTMLNTYPGAGSSDEKIGIRTAASHRSSFGSRFAIPLHATSTHSQIEKEPSIRTMQNAGTQSEHHAAISEFARDGVHQRSHSEAITGANDASQERAQTYSQRSKPKRPLRTLPAPRGARAQRSIDETTTETRSQSPPLNIIVHTSVEQVSEYHPRFKSFS</sequence>
<keyword evidence="2" id="KW-1133">Transmembrane helix</keyword>
<feature type="region of interest" description="Disordered" evidence="1">
    <location>
        <begin position="297"/>
        <end position="361"/>
    </location>
</feature>